<reference evidence="3" key="1">
    <citation type="submission" date="2017-04" db="EMBL/GenBank/DDBJ databases">
        <title>Function of individual gut microbiota members based on whole genome sequencing of pure cultures obtained from chicken caecum.</title>
        <authorList>
            <person name="Medvecky M."/>
            <person name="Cejkova D."/>
            <person name="Polansky O."/>
            <person name="Karasova D."/>
            <person name="Kubasova T."/>
            <person name="Cizek A."/>
            <person name="Rychlik I."/>
        </authorList>
    </citation>
    <scope>NUCLEOTIDE SEQUENCE [LARGE SCALE GENOMIC DNA]</scope>
    <source>
        <strain evidence="3">An179</strain>
    </source>
</reference>
<dbReference type="Pfam" id="PF01381">
    <property type="entry name" value="HTH_3"/>
    <property type="match status" value="1"/>
</dbReference>
<feature type="domain" description="HTH cro/C1-type" evidence="1">
    <location>
        <begin position="37"/>
        <end position="61"/>
    </location>
</feature>
<dbReference type="Gene3D" id="1.10.260.40">
    <property type="entry name" value="lambda repressor-like DNA-binding domains"/>
    <property type="match status" value="1"/>
</dbReference>
<gene>
    <name evidence="2" type="ORF">B5F15_07465</name>
</gene>
<dbReference type="PROSITE" id="PS50943">
    <property type="entry name" value="HTH_CROC1"/>
    <property type="match status" value="1"/>
</dbReference>
<dbReference type="EMBL" id="NFKL01000009">
    <property type="protein sequence ID" value="OUP58421.1"/>
    <property type="molecule type" value="Genomic_DNA"/>
</dbReference>
<dbReference type="RefSeq" id="WP_087414934.1">
    <property type="nucleotide sequence ID" value="NZ_NFKL01000009.1"/>
</dbReference>
<dbReference type="AlphaFoldDB" id="A0A1Y4LTV1"/>
<protein>
    <recommendedName>
        <fullName evidence="1">HTH cro/C1-type domain-containing protein</fullName>
    </recommendedName>
</protein>
<dbReference type="InterPro" id="IPR001387">
    <property type="entry name" value="Cro/C1-type_HTH"/>
</dbReference>
<accession>A0A1Y4LTV1</accession>
<dbReference type="CDD" id="cd00093">
    <property type="entry name" value="HTH_XRE"/>
    <property type="match status" value="1"/>
</dbReference>
<name>A0A1Y4LTV1_9FIRM</name>
<dbReference type="SUPFAM" id="SSF47413">
    <property type="entry name" value="lambda repressor-like DNA-binding domains"/>
    <property type="match status" value="1"/>
</dbReference>
<dbReference type="Proteomes" id="UP000195326">
    <property type="component" value="Unassembled WGS sequence"/>
</dbReference>
<proteinExistence type="predicted"/>
<organism evidence="2 3">
    <name type="scientific">Butyricicoccus pullicaecorum</name>
    <dbReference type="NCBI Taxonomy" id="501571"/>
    <lineage>
        <taxon>Bacteria</taxon>
        <taxon>Bacillati</taxon>
        <taxon>Bacillota</taxon>
        <taxon>Clostridia</taxon>
        <taxon>Eubacteriales</taxon>
        <taxon>Butyricicoccaceae</taxon>
        <taxon>Butyricicoccus</taxon>
    </lineage>
</organism>
<evidence type="ECO:0000259" key="1">
    <source>
        <dbReference type="PROSITE" id="PS50943"/>
    </source>
</evidence>
<sequence length="61" mass="6979">MSAAAADLRSELWLTPKFQKTEEIAVHFNTDDYGLRIRSLRKNRGLTQEQLAEKMNVSTPT</sequence>
<evidence type="ECO:0000313" key="3">
    <source>
        <dbReference type="Proteomes" id="UP000195326"/>
    </source>
</evidence>
<dbReference type="InterPro" id="IPR010982">
    <property type="entry name" value="Lambda_DNA-bd_dom_sf"/>
</dbReference>
<evidence type="ECO:0000313" key="2">
    <source>
        <dbReference type="EMBL" id="OUP58421.1"/>
    </source>
</evidence>
<dbReference type="GO" id="GO:0003677">
    <property type="term" value="F:DNA binding"/>
    <property type="evidence" value="ECO:0007669"/>
    <property type="project" value="InterPro"/>
</dbReference>
<comment type="caution">
    <text evidence="2">The sequence shown here is derived from an EMBL/GenBank/DDBJ whole genome shotgun (WGS) entry which is preliminary data.</text>
</comment>